<evidence type="ECO:0000256" key="2">
    <source>
        <dbReference type="ARBA" id="ARBA00022691"/>
    </source>
</evidence>
<dbReference type="InterPro" id="IPR016067">
    <property type="entry name" value="S-AdoMet_deCO2ase_core"/>
</dbReference>
<keyword evidence="4" id="KW-0068">Autocatalytic cleavage</keyword>
<keyword evidence="3" id="KW-0210">Decarboxylase</keyword>
<dbReference type="Pfam" id="PF02675">
    <property type="entry name" value="AdoMet_dc"/>
    <property type="match status" value="1"/>
</dbReference>
<gene>
    <name evidence="11" type="ORF">OXH18_07965</name>
</gene>
<dbReference type="GO" id="GO:0008295">
    <property type="term" value="P:spermidine biosynthetic process"/>
    <property type="evidence" value="ECO:0007669"/>
    <property type="project" value="UniProtKB-KW"/>
</dbReference>
<dbReference type="GO" id="GO:0004014">
    <property type="term" value="F:adenosylmethionine decarboxylase activity"/>
    <property type="evidence" value="ECO:0007669"/>
    <property type="project" value="InterPro"/>
</dbReference>
<keyword evidence="9" id="KW-0704">Schiff base</keyword>
<evidence type="ECO:0000256" key="7">
    <source>
        <dbReference type="ARBA" id="ARBA00023145"/>
    </source>
</evidence>
<dbReference type="RefSeq" id="WP_268611977.1">
    <property type="nucleotide sequence ID" value="NZ_CP113797.1"/>
</dbReference>
<dbReference type="GO" id="GO:0005829">
    <property type="term" value="C:cytosol"/>
    <property type="evidence" value="ECO:0007669"/>
    <property type="project" value="TreeGrafter"/>
</dbReference>
<dbReference type="EMBL" id="CP113797">
    <property type="protein sequence ID" value="WAL61907.1"/>
    <property type="molecule type" value="Genomic_DNA"/>
</dbReference>
<evidence type="ECO:0000256" key="3">
    <source>
        <dbReference type="ARBA" id="ARBA00022793"/>
    </source>
</evidence>
<evidence type="ECO:0000256" key="8">
    <source>
        <dbReference type="ARBA" id="ARBA00023239"/>
    </source>
</evidence>
<keyword evidence="6" id="KW-0620">Polyamine biosynthesis</keyword>
<keyword evidence="12" id="KW-1185">Reference proteome</keyword>
<dbReference type="PANTHER" id="PTHR33866">
    <property type="entry name" value="S-ADENOSYLMETHIONINE DECARBOXYLASE PROENZYME"/>
    <property type="match status" value="1"/>
</dbReference>
<proteinExistence type="predicted"/>
<evidence type="ECO:0000256" key="5">
    <source>
        <dbReference type="ARBA" id="ARBA00023066"/>
    </source>
</evidence>
<dbReference type="InterPro" id="IPR003826">
    <property type="entry name" value="AdoMetDC_fam_prok"/>
</dbReference>
<comment type="cofactor">
    <cofactor evidence="1">
        <name>pyruvate</name>
        <dbReference type="ChEBI" id="CHEBI:15361"/>
    </cofactor>
</comment>
<dbReference type="AlphaFoldDB" id="A0A9E9CB69"/>
<evidence type="ECO:0000256" key="10">
    <source>
        <dbReference type="ARBA" id="ARBA00023317"/>
    </source>
</evidence>
<evidence type="ECO:0000313" key="11">
    <source>
        <dbReference type="EMBL" id="WAL61907.1"/>
    </source>
</evidence>
<dbReference type="Proteomes" id="UP001163152">
    <property type="component" value="Chromosome"/>
</dbReference>
<dbReference type="KEGG" id="tsin:OXH18_07965"/>
<dbReference type="SUPFAM" id="SSF56276">
    <property type="entry name" value="S-adenosylmethionine decarboxylase"/>
    <property type="match status" value="1"/>
</dbReference>
<evidence type="ECO:0000256" key="9">
    <source>
        <dbReference type="ARBA" id="ARBA00023270"/>
    </source>
</evidence>
<keyword evidence="10" id="KW-0670">Pyruvate</keyword>
<name>A0A9E9CB69_9CYAN</name>
<evidence type="ECO:0000256" key="1">
    <source>
        <dbReference type="ARBA" id="ARBA00001928"/>
    </source>
</evidence>
<organism evidence="11 12">
    <name type="scientific">Thermocoleostomius sinensis A174</name>
    <dbReference type="NCBI Taxonomy" id="2016057"/>
    <lineage>
        <taxon>Bacteria</taxon>
        <taxon>Bacillati</taxon>
        <taxon>Cyanobacteriota</taxon>
        <taxon>Cyanophyceae</taxon>
        <taxon>Oculatellales</taxon>
        <taxon>Oculatellaceae</taxon>
        <taxon>Thermocoleostomius</taxon>
    </lineage>
</organism>
<sequence>MLHESVVEESALAIAQKRQTHIAPPFGQSLHVDLYGVSKAICDDLSFCYQLLEDLTNLLNMHKQAPPFIFRSPDDQFPDKAGLSGWVPLIESGMSIHTLTLRRFVSLDIYTCGDLNIEETIAFLYERLQAESHEQHYLVRGVMYHAAS</sequence>
<evidence type="ECO:0000256" key="6">
    <source>
        <dbReference type="ARBA" id="ARBA00023115"/>
    </source>
</evidence>
<evidence type="ECO:0000313" key="12">
    <source>
        <dbReference type="Proteomes" id="UP001163152"/>
    </source>
</evidence>
<keyword evidence="2" id="KW-0949">S-adenosyl-L-methionine</keyword>
<keyword evidence="5" id="KW-0745">Spermidine biosynthesis</keyword>
<reference evidence="11" key="1">
    <citation type="submission" date="2022-12" db="EMBL/GenBank/DDBJ databases">
        <title>Polyphasic identification of a Novel Hot-Spring Cyanobacterium Ocullathermofonsia sinensis gen nov. sp. nov. and Genomic Insights on its Adaptations to the Thermal Habitat.</title>
        <authorList>
            <person name="Daroch M."/>
            <person name="Tang J."/>
            <person name="Jiang Y."/>
        </authorList>
    </citation>
    <scope>NUCLEOTIDE SEQUENCE</scope>
    <source>
        <strain evidence="11">PKUAC-SCTA174</strain>
    </source>
</reference>
<keyword evidence="7" id="KW-0865">Zymogen</keyword>
<dbReference type="Gene3D" id="3.60.90.10">
    <property type="entry name" value="S-adenosylmethionine decarboxylase"/>
    <property type="match status" value="1"/>
</dbReference>
<accession>A0A9E9CB69</accession>
<keyword evidence="8" id="KW-0456">Lyase</keyword>
<dbReference type="PANTHER" id="PTHR33866:SF2">
    <property type="entry name" value="S-ADENOSYLMETHIONINE DECARBOXYLASE PROENZYME"/>
    <property type="match status" value="1"/>
</dbReference>
<protein>
    <submittedName>
        <fullName evidence="11">S-adenosylmethionine decarboxylase</fullName>
    </submittedName>
</protein>
<evidence type="ECO:0000256" key="4">
    <source>
        <dbReference type="ARBA" id="ARBA00022813"/>
    </source>
</evidence>